<dbReference type="EMBL" id="KT895374">
    <property type="protein sequence ID" value="ALN97938.1"/>
    <property type="molecule type" value="Genomic_DNA"/>
</dbReference>
<sequence>MKFNISIISFIFTMIHKNNKRKHNLKRKDNSLMYKNIEDLNKFASKILETEISFEESITFTPDEVEENIGEKPNRDKICHSTSLEDGRVIMLLTELEPNYTPWKLLELEEDGFKELYSKSI</sequence>
<proteinExistence type="evidence at protein level"/>
<evidence type="ECO:0007829" key="2">
    <source>
        <dbReference type="PDB" id="8AIM"/>
    </source>
</evidence>
<evidence type="ECO:0000313" key="1">
    <source>
        <dbReference type="EMBL" id="ALN97938.1"/>
    </source>
</evidence>
<accession>A0ACD6B8U0</accession>
<reference evidence="2" key="2">
    <citation type="journal article" date="2023" name="Viruses">
        <title>A Multimodal Approach towards Genomic Identification of Protein Inhibitors of Uracil-DNA Glycosylase.</title>
        <authorList>
            <person name="Muselmani W."/>
            <person name="Kashif-Khan N."/>
            <person name="Bagneris C."/>
            <person name="Santangelo R."/>
            <person name="Williams M.A."/>
            <person name="Savva R."/>
        </authorList>
    </citation>
    <scope>X-RAY CRYSTALLOGRAPHY (2.60 ANGSTROMS) OF 33-121</scope>
</reference>
<accession>A0A141HSF0</accession>
<protein>
    <submittedName>
        <fullName evidence="1">Uracil-DNA glycosylase inhibitor</fullName>
    </submittedName>
</protein>
<name>A0ACD6B8U0_9CAUD</name>
<gene>
    <name evidence="1" type="ORF">Bp8pS_259</name>
</gene>
<organism evidence="1">
    <name type="scientific">Bacillus phage vB_BpuM-BpSp</name>
    <dbReference type="NCBI Taxonomy" id="1739968"/>
    <lineage>
        <taxon>Viruses</taxon>
        <taxon>Duplodnaviria</taxon>
        <taxon>Heunggongvirae</taxon>
        <taxon>Uroviricota</taxon>
        <taxon>Caudoviricetes</taxon>
        <taxon>Takahashivirus</taxon>
    </lineage>
</organism>
<reference evidence="1" key="1">
    <citation type="journal article" date="2016" name="Front. Microbiol.">
        <title>Proteomic Analysis of a Novel Bacillus Jumbo Phage Revealing Glycoside Hydrolase As Structural Component.</title>
        <authorList>
            <person name="Yuan Y."/>
            <person name="Gao M."/>
        </authorList>
    </citation>
    <scope>NUCLEOTIDE SEQUENCE</scope>
</reference>
<dbReference type="PDB" id="8AIM">
    <property type="method" value="X-ray"/>
    <property type="resolution" value="2.60 A"/>
    <property type="chains" value="B/G=33-121"/>
</dbReference>
<keyword evidence="2" id="KW-0002">3D-structure</keyword>